<reference evidence="2" key="1">
    <citation type="journal article" date="2020" name="Fungal Divers.">
        <title>Resolving the Mortierellaceae phylogeny through synthesis of multi-gene phylogenetics and phylogenomics.</title>
        <authorList>
            <person name="Vandepol N."/>
            <person name="Liber J."/>
            <person name="Desiro A."/>
            <person name="Na H."/>
            <person name="Kennedy M."/>
            <person name="Barry K."/>
            <person name="Grigoriev I.V."/>
            <person name="Miller A.N."/>
            <person name="O'Donnell K."/>
            <person name="Stajich J.E."/>
            <person name="Bonito G."/>
        </authorList>
    </citation>
    <scope>NUCLEOTIDE SEQUENCE</scope>
    <source>
        <strain evidence="2">BC1065</strain>
    </source>
</reference>
<gene>
    <name evidence="2" type="ORF">DFQ27_001083</name>
</gene>
<evidence type="ECO:0000256" key="1">
    <source>
        <dbReference type="SAM" id="MobiDB-lite"/>
    </source>
</evidence>
<name>A0A9P6PM30_9FUNG</name>
<feature type="region of interest" description="Disordered" evidence="1">
    <location>
        <begin position="122"/>
        <end position="270"/>
    </location>
</feature>
<feature type="compositionally biased region" description="Low complexity" evidence="1">
    <location>
        <begin position="240"/>
        <end position="254"/>
    </location>
</feature>
<feature type="compositionally biased region" description="Acidic residues" evidence="1">
    <location>
        <begin position="160"/>
        <end position="204"/>
    </location>
</feature>
<feature type="region of interest" description="Disordered" evidence="1">
    <location>
        <begin position="293"/>
        <end position="357"/>
    </location>
</feature>
<dbReference type="EMBL" id="JAAAJB010001335">
    <property type="protein sequence ID" value="KAG0248207.1"/>
    <property type="molecule type" value="Genomic_DNA"/>
</dbReference>
<accession>A0A9P6PM30</accession>
<feature type="region of interest" description="Disordered" evidence="1">
    <location>
        <begin position="1"/>
        <end position="76"/>
    </location>
</feature>
<evidence type="ECO:0000313" key="2">
    <source>
        <dbReference type="EMBL" id="KAG0248207.1"/>
    </source>
</evidence>
<feature type="compositionally biased region" description="Polar residues" evidence="1">
    <location>
        <begin position="255"/>
        <end position="265"/>
    </location>
</feature>
<keyword evidence="3" id="KW-1185">Reference proteome</keyword>
<proteinExistence type="predicted"/>
<dbReference type="Proteomes" id="UP000807716">
    <property type="component" value="Unassembled WGS sequence"/>
</dbReference>
<sequence>MTDILDNKRPREEDHTTSQSNNKRRRDNCLLVTGKRAREDNSNGGQEQQEQDETGPSRRTPKRRRDATADVGHAPERTVTFVVRGEAITFTDEELLTAFAYDESDPTVKELRTALGLVEPAFADYEPDTTADEAAPKEEENDGSYDSLLHAQRFQAHDDTYDDADNDVDEEANSDADDSSDSDADDGTNYEADDEASDDADDYADDHADDYTDAQVLAYGSQAEEEKDPESIVVIDLTSDESSSSSHPRRVSQSTPVPRNSSSRADSFPRVALNGEQHTFQLLSTPTYLPAYERPSSASYSSPQHGDSHSTSRLSDNGHDHTQVGDDEGDDNDVSNENDDYGDPYHPWAQGPVPLTANRQGIPITDAGLFQAATLVPNNIRGHASQNYDHHLQHQHHHTIEEQIVLHSTSVPATDNSQGHPHSYAVSP</sequence>
<dbReference type="AlphaFoldDB" id="A0A9P6PM30"/>
<feature type="compositionally biased region" description="Basic and acidic residues" evidence="1">
    <location>
        <begin position="306"/>
        <end position="324"/>
    </location>
</feature>
<feature type="non-terminal residue" evidence="2">
    <location>
        <position position="428"/>
    </location>
</feature>
<evidence type="ECO:0000313" key="3">
    <source>
        <dbReference type="Proteomes" id="UP000807716"/>
    </source>
</evidence>
<protein>
    <submittedName>
        <fullName evidence="2">Uncharacterized protein</fullName>
    </submittedName>
</protein>
<feature type="compositionally biased region" description="Polar residues" evidence="1">
    <location>
        <begin position="296"/>
        <end position="305"/>
    </location>
</feature>
<organism evidence="2 3">
    <name type="scientific">Actinomortierella ambigua</name>
    <dbReference type="NCBI Taxonomy" id="1343610"/>
    <lineage>
        <taxon>Eukaryota</taxon>
        <taxon>Fungi</taxon>
        <taxon>Fungi incertae sedis</taxon>
        <taxon>Mucoromycota</taxon>
        <taxon>Mortierellomycotina</taxon>
        <taxon>Mortierellomycetes</taxon>
        <taxon>Mortierellales</taxon>
        <taxon>Mortierellaceae</taxon>
        <taxon>Actinomortierella</taxon>
    </lineage>
</organism>
<comment type="caution">
    <text evidence="2">The sequence shown here is derived from an EMBL/GenBank/DDBJ whole genome shotgun (WGS) entry which is preliminary data.</text>
</comment>
<feature type="compositionally biased region" description="Acidic residues" evidence="1">
    <location>
        <begin position="325"/>
        <end position="342"/>
    </location>
</feature>
<feature type="compositionally biased region" description="Basic and acidic residues" evidence="1">
    <location>
        <begin position="1"/>
        <end position="16"/>
    </location>
</feature>